<evidence type="ECO:0000313" key="2">
    <source>
        <dbReference type="Proteomes" id="UP001190700"/>
    </source>
</evidence>
<dbReference type="AlphaFoldDB" id="A0AAE0FAD7"/>
<protein>
    <submittedName>
        <fullName evidence="1">Uncharacterized protein</fullName>
    </submittedName>
</protein>
<reference evidence="1 2" key="1">
    <citation type="journal article" date="2015" name="Genome Biol. Evol.">
        <title>Comparative Genomics of a Bacterivorous Green Alga Reveals Evolutionary Causalities and Consequences of Phago-Mixotrophic Mode of Nutrition.</title>
        <authorList>
            <person name="Burns J.A."/>
            <person name="Paasch A."/>
            <person name="Narechania A."/>
            <person name="Kim E."/>
        </authorList>
    </citation>
    <scope>NUCLEOTIDE SEQUENCE [LARGE SCALE GENOMIC DNA]</scope>
    <source>
        <strain evidence="1 2">PLY_AMNH</strain>
    </source>
</reference>
<keyword evidence="2" id="KW-1185">Reference proteome</keyword>
<evidence type="ECO:0000313" key="1">
    <source>
        <dbReference type="EMBL" id="KAK3256087.1"/>
    </source>
</evidence>
<gene>
    <name evidence="1" type="ORF">CYMTET_34757</name>
</gene>
<dbReference type="EMBL" id="LGRX02021974">
    <property type="protein sequence ID" value="KAK3256087.1"/>
    <property type="molecule type" value="Genomic_DNA"/>
</dbReference>
<accession>A0AAE0FAD7</accession>
<sequence length="246" mass="26774">MSSLARRAASDAWQGSCPIAAETPFCVLDFAREGHVSIMGETTQKESIVSRNFLVAFSWSESVASFCASALRIPGRVRKSEATYRPVWDYSRQRLTSTKYRGSTWILDECSTGGHLGATPHCGELVLRGPKRLLVTEMSSSHASHAELAEAPATTSAHTADTRAEGTELVGYFNTVHPGDAQEDGDVVHETQCFGGARGEPSSGTWPRMRNMCINSQEKSQVNSESICFEQSVELNIEELRPCGPA</sequence>
<organism evidence="1 2">
    <name type="scientific">Cymbomonas tetramitiformis</name>
    <dbReference type="NCBI Taxonomy" id="36881"/>
    <lineage>
        <taxon>Eukaryota</taxon>
        <taxon>Viridiplantae</taxon>
        <taxon>Chlorophyta</taxon>
        <taxon>Pyramimonadophyceae</taxon>
        <taxon>Pyramimonadales</taxon>
        <taxon>Pyramimonadaceae</taxon>
        <taxon>Cymbomonas</taxon>
    </lineage>
</organism>
<comment type="caution">
    <text evidence="1">The sequence shown here is derived from an EMBL/GenBank/DDBJ whole genome shotgun (WGS) entry which is preliminary data.</text>
</comment>
<dbReference type="Proteomes" id="UP001190700">
    <property type="component" value="Unassembled WGS sequence"/>
</dbReference>
<proteinExistence type="predicted"/>
<name>A0AAE0FAD7_9CHLO</name>